<accession>A0A3D2SE01</accession>
<name>A0A3D2SE01_9BACE</name>
<proteinExistence type="predicted"/>
<dbReference type="Proteomes" id="UP000263098">
    <property type="component" value="Unassembled WGS sequence"/>
</dbReference>
<gene>
    <name evidence="1" type="ORF">DHW31_06860</name>
</gene>
<feature type="non-terminal residue" evidence="1">
    <location>
        <position position="132"/>
    </location>
</feature>
<protein>
    <submittedName>
        <fullName evidence="1">Uncharacterized protein</fullName>
    </submittedName>
</protein>
<sequence length="132" mass="14574">MVRVIKVALFVLSVIAVCYVDCSVLLQPEAVAGGAAHAADHSSTFSSKTYTIDMVKHSNFSDAELGSGFCDGYHAVDTRLQRVNLVEYHGSLRGILQCMSLHKSSEFMHKWPALLHAPYRTVSGLTNYYVYT</sequence>
<organism evidence="1 2">
    <name type="scientific">Bacteroides graminisolvens</name>
    <dbReference type="NCBI Taxonomy" id="477666"/>
    <lineage>
        <taxon>Bacteria</taxon>
        <taxon>Pseudomonadati</taxon>
        <taxon>Bacteroidota</taxon>
        <taxon>Bacteroidia</taxon>
        <taxon>Bacteroidales</taxon>
        <taxon>Bacteroidaceae</taxon>
        <taxon>Bacteroides</taxon>
    </lineage>
</organism>
<dbReference type="EMBL" id="DPVG01000245">
    <property type="protein sequence ID" value="HCK24482.1"/>
    <property type="molecule type" value="Genomic_DNA"/>
</dbReference>
<dbReference type="AlphaFoldDB" id="A0A3D2SE01"/>
<reference evidence="1 2" key="1">
    <citation type="journal article" date="2018" name="Nat. Biotechnol.">
        <title>A standardized bacterial taxonomy based on genome phylogeny substantially revises the tree of life.</title>
        <authorList>
            <person name="Parks D.H."/>
            <person name="Chuvochina M."/>
            <person name="Waite D.W."/>
            <person name="Rinke C."/>
            <person name="Skarshewski A."/>
            <person name="Chaumeil P.A."/>
            <person name="Hugenholtz P."/>
        </authorList>
    </citation>
    <scope>NUCLEOTIDE SEQUENCE [LARGE SCALE GENOMIC DNA]</scope>
    <source>
        <strain evidence="1">UBA9667</strain>
    </source>
</reference>
<comment type="caution">
    <text evidence="1">The sequence shown here is derived from an EMBL/GenBank/DDBJ whole genome shotgun (WGS) entry which is preliminary data.</text>
</comment>
<evidence type="ECO:0000313" key="1">
    <source>
        <dbReference type="EMBL" id="HCK24482.1"/>
    </source>
</evidence>
<evidence type="ECO:0000313" key="2">
    <source>
        <dbReference type="Proteomes" id="UP000263098"/>
    </source>
</evidence>